<protein>
    <submittedName>
        <fullName evidence="1">Uncharacterized protein</fullName>
    </submittedName>
</protein>
<reference evidence="1 2" key="1">
    <citation type="submission" date="2020-06" db="EMBL/GenBank/DDBJ databases">
        <title>Frischella cerana isolated from Apis cerana gut homogenate.</title>
        <authorList>
            <person name="Wolter L.A."/>
            <person name="Suenami S."/>
            <person name="Miyazaki R."/>
        </authorList>
    </citation>
    <scope>NUCLEOTIDE SEQUENCE [LARGE SCALE GENOMIC DNA]</scope>
    <source>
        <strain evidence="1 2">Ac13</strain>
    </source>
</reference>
<dbReference type="Proteomes" id="UP000651208">
    <property type="component" value="Unassembled WGS sequence"/>
</dbReference>
<dbReference type="EMBL" id="JABURY010000011">
    <property type="protein sequence ID" value="MBC9130678.1"/>
    <property type="molecule type" value="Genomic_DNA"/>
</dbReference>
<evidence type="ECO:0000313" key="1">
    <source>
        <dbReference type="EMBL" id="MBC9130678.1"/>
    </source>
</evidence>
<dbReference type="RefSeq" id="WP_187755127.1">
    <property type="nucleotide sequence ID" value="NZ_JABURY010000011.1"/>
</dbReference>
<sequence>MGTKQISDFEKEILNKIDNNEQLTEDEVEELLYSDNIIDSVHMDTYDWTEMVQSIVQLGGRTFGIYWQRGLTESQDSLFAPQIPVEVKQVKKMIETTEWVRL</sequence>
<gene>
    <name evidence="1" type="ORF">FcAc13_05070</name>
</gene>
<comment type="caution">
    <text evidence="1">The sequence shown here is derived from an EMBL/GenBank/DDBJ whole genome shotgun (WGS) entry which is preliminary data.</text>
</comment>
<evidence type="ECO:0000313" key="2">
    <source>
        <dbReference type="Proteomes" id="UP000651208"/>
    </source>
</evidence>
<proteinExistence type="predicted"/>
<keyword evidence="2" id="KW-1185">Reference proteome</keyword>
<accession>A0ABR7QWT4</accession>
<name>A0ABR7QWT4_9GAMM</name>
<organism evidence="1 2">
    <name type="scientific">Frischella japonica</name>
    <dbReference type="NCBI Taxonomy" id="2741544"/>
    <lineage>
        <taxon>Bacteria</taxon>
        <taxon>Pseudomonadati</taxon>
        <taxon>Pseudomonadota</taxon>
        <taxon>Gammaproteobacteria</taxon>
        <taxon>Orbales</taxon>
        <taxon>Orbaceae</taxon>
        <taxon>Frischella</taxon>
    </lineage>
</organism>